<dbReference type="InterPro" id="IPR030400">
    <property type="entry name" value="Sedolisin_dom"/>
</dbReference>
<keyword evidence="4" id="KW-0378">Hydrolase</keyword>
<evidence type="ECO:0000256" key="3">
    <source>
        <dbReference type="ARBA" id="ARBA00022723"/>
    </source>
</evidence>
<reference evidence="12" key="1">
    <citation type="submission" date="2016-10" db="EMBL/GenBank/DDBJ databases">
        <authorList>
            <person name="Varghese N."/>
            <person name="Submissions S."/>
        </authorList>
    </citation>
    <scope>NUCLEOTIDE SEQUENCE [LARGE SCALE GENOMIC DNA]</scope>
    <source>
        <strain evidence="12">UNC178MFTsu3.1</strain>
    </source>
</reference>
<evidence type="ECO:0000313" key="11">
    <source>
        <dbReference type="EMBL" id="SFF29200.1"/>
    </source>
</evidence>
<keyword evidence="3" id="KW-0479">Metal-binding</keyword>
<comment type="cofactor">
    <cofactor evidence="1">
        <name>Ca(2+)</name>
        <dbReference type="ChEBI" id="CHEBI:29108"/>
    </cofactor>
</comment>
<dbReference type="Gene3D" id="3.40.50.200">
    <property type="entry name" value="Peptidase S8/S53 domain"/>
    <property type="match status" value="1"/>
</dbReference>
<name>A0A1I2HIT7_9GAMM</name>
<dbReference type="InterPro" id="IPR050819">
    <property type="entry name" value="Tripeptidyl-peptidase_I"/>
</dbReference>
<keyword evidence="5" id="KW-0720">Serine protease</keyword>
<dbReference type="GO" id="GO:0008240">
    <property type="term" value="F:tripeptidyl-peptidase activity"/>
    <property type="evidence" value="ECO:0007669"/>
    <property type="project" value="TreeGrafter"/>
</dbReference>
<keyword evidence="12" id="KW-1185">Reference proteome</keyword>
<dbReference type="PANTHER" id="PTHR14218">
    <property type="entry name" value="PROTEASE S8 TRIPEPTIDYL PEPTIDASE I CLN2"/>
    <property type="match status" value="1"/>
</dbReference>
<evidence type="ECO:0000256" key="5">
    <source>
        <dbReference type="ARBA" id="ARBA00022825"/>
    </source>
</evidence>
<evidence type="ECO:0000256" key="7">
    <source>
        <dbReference type="ARBA" id="ARBA00023145"/>
    </source>
</evidence>
<feature type="domain" description="Peptidase S53" evidence="10">
    <location>
        <begin position="238"/>
        <end position="622"/>
    </location>
</feature>
<feature type="signal peptide" evidence="9">
    <location>
        <begin position="1"/>
        <end position="28"/>
    </location>
</feature>
<dbReference type="PROSITE" id="PS51695">
    <property type="entry name" value="SEDOLISIN"/>
    <property type="match status" value="1"/>
</dbReference>
<evidence type="ECO:0000313" key="12">
    <source>
        <dbReference type="Proteomes" id="UP000199477"/>
    </source>
</evidence>
<dbReference type="SUPFAM" id="SSF54897">
    <property type="entry name" value="Protease propeptides/inhibitors"/>
    <property type="match status" value="1"/>
</dbReference>
<accession>A0A1I2HIT7</accession>
<dbReference type="Pfam" id="PF09286">
    <property type="entry name" value="Pro-kuma_activ"/>
    <property type="match status" value="1"/>
</dbReference>
<dbReference type="GO" id="GO:0006508">
    <property type="term" value="P:proteolysis"/>
    <property type="evidence" value="ECO:0007669"/>
    <property type="project" value="UniProtKB-KW"/>
</dbReference>
<dbReference type="InterPro" id="IPR036852">
    <property type="entry name" value="Peptidase_S8/S53_dom_sf"/>
</dbReference>
<evidence type="ECO:0000256" key="2">
    <source>
        <dbReference type="ARBA" id="ARBA00022670"/>
    </source>
</evidence>
<keyword evidence="7" id="KW-0865">Zymogen</keyword>
<evidence type="ECO:0000256" key="4">
    <source>
        <dbReference type="ARBA" id="ARBA00022801"/>
    </source>
</evidence>
<keyword evidence="2" id="KW-0645">Protease</keyword>
<sequence>MPLTIRQRTLCRRLFVPAALCLAFAAQAGTDWVTTATPQALIPPPVPGCEYAGSNAWSINSAFYGNEFYGGTAPYCVDASGLAPLDPNKPLHLVISLKLRHLPQLQSFLHDVTQPGSAVYGQYLSRAQFQQTYAPTPAQALAVAAYLLKNGFTHIQVAPNRLLVAADGTVGQASKAFNTTMMQWKLYGSSGYGSASPVQVPALLGDIVDVVQGLPGLGWGSKYHAALLPPSTPVAGNGYSPVDYATIYNATGVGPGTATPVAVIAQGDMSQTISDLKVFTANHQLHTVPTAVVATGAAPLGEGSAHDESQAIVGAAGGLASLSFYAMPNAGNAPTTADLTWAYNRAVADDTAKLIQSSWMVDEAMAYLSGAQQQDDAIFMAAQAQGQVFIAPIGEANQVNWQINDVYQFPPEPATSPYVVAIGGSQVSTDSARQWMGETLWSEQSTLDSPANMAYDYWYTNGGYSLHEPVPPWQAAQALTVRPTPNQPVQLPTTQRYVPDLAFDAHMAIPGNWPSPDTPAGPTNGARIIVGGMEHHLYNGTELASAVFTGLFARVESAHGNALGLPTPQMYANFAKDRTPLHDFSAPAEAPYNYLCPTPSWNTCSGWGSLDIGKFNAYVTQYWGL</sequence>
<comment type="caution">
    <text evidence="8">Lacks conserved residue(s) required for the propagation of feature annotation.</text>
</comment>
<evidence type="ECO:0000259" key="10">
    <source>
        <dbReference type="PROSITE" id="PS51695"/>
    </source>
</evidence>
<dbReference type="SUPFAM" id="SSF52743">
    <property type="entry name" value="Subtilisin-like"/>
    <property type="match status" value="1"/>
</dbReference>
<keyword evidence="9" id="KW-0732">Signal</keyword>
<dbReference type="Proteomes" id="UP000199477">
    <property type="component" value="Unassembled WGS sequence"/>
</dbReference>
<protein>
    <submittedName>
        <fullName evidence="11">Xanthomonalisin</fullName>
    </submittedName>
</protein>
<dbReference type="GO" id="GO:0046872">
    <property type="term" value="F:metal ion binding"/>
    <property type="evidence" value="ECO:0007669"/>
    <property type="project" value="UniProtKB-KW"/>
</dbReference>
<dbReference type="RefSeq" id="WP_026633754.1">
    <property type="nucleotide sequence ID" value="NZ_FONH01000012.1"/>
</dbReference>
<dbReference type="InterPro" id="IPR015366">
    <property type="entry name" value="S53_propep"/>
</dbReference>
<evidence type="ECO:0000256" key="6">
    <source>
        <dbReference type="ARBA" id="ARBA00022837"/>
    </source>
</evidence>
<dbReference type="PANTHER" id="PTHR14218:SF15">
    <property type="entry name" value="TRIPEPTIDYL-PEPTIDASE 1"/>
    <property type="match status" value="1"/>
</dbReference>
<dbReference type="CDD" id="cd11377">
    <property type="entry name" value="Pro-peptidase_S53"/>
    <property type="match status" value="1"/>
</dbReference>
<evidence type="ECO:0000256" key="8">
    <source>
        <dbReference type="PROSITE-ProRule" id="PRU01032"/>
    </source>
</evidence>
<dbReference type="GO" id="GO:0004252">
    <property type="term" value="F:serine-type endopeptidase activity"/>
    <property type="evidence" value="ECO:0007669"/>
    <property type="project" value="InterPro"/>
</dbReference>
<dbReference type="STRING" id="500610.SAMN02799615_03014"/>
<keyword evidence="6" id="KW-0106">Calcium</keyword>
<proteinExistence type="predicted"/>
<evidence type="ECO:0000256" key="9">
    <source>
        <dbReference type="SAM" id="SignalP"/>
    </source>
</evidence>
<dbReference type="AlphaFoldDB" id="A0A1I2HIT7"/>
<feature type="chain" id="PRO_5011509769" evidence="9">
    <location>
        <begin position="29"/>
        <end position="625"/>
    </location>
</feature>
<organism evidence="11 12">
    <name type="scientific">Dyella marensis</name>
    <dbReference type="NCBI Taxonomy" id="500610"/>
    <lineage>
        <taxon>Bacteria</taxon>
        <taxon>Pseudomonadati</taxon>
        <taxon>Pseudomonadota</taxon>
        <taxon>Gammaproteobacteria</taxon>
        <taxon>Lysobacterales</taxon>
        <taxon>Rhodanobacteraceae</taxon>
        <taxon>Dyella</taxon>
    </lineage>
</organism>
<dbReference type="SMART" id="SM00944">
    <property type="entry name" value="Pro-kuma_activ"/>
    <property type="match status" value="1"/>
</dbReference>
<evidence type="ECO:0000256" key="1">
    <source>
        <dbReference type="ARBA" id="ARBA00001913"/>
    </source>
</evidence>
<gene>
    <name evidence="11" type="ORF">SAMN02799615_03014</name>
</gene>
<dbReference type="EMBL" id="FONH01000012">
    <property type="protein sequence ID" value="SFF29200.1"/>
    <property type="molecule type" value="Genomic_DNA"/>
</dbReference>